<keyword evidence="2" id="KW-0378">Hydrolase</keyword>
<gene>
    <name evidence="3" type="ORF">A7U60_g3728</name>
</gene>
<dbReference type="OrthoDB" id="10257284at2759"/>
<dbReference type="InterPro" id="IPR050645">
    <property type="entry name" value="Histidine_acid_phosphatase"/>
</dbReference>
<keyword evidence="4" id="KW-1185">Reference proteome</keyword>
<dbReference type="PROSITE" id="PS00778">
    <property type="entry name" value="HIS_ACID_PHOSPHAT_2"/>
    <property type="match status" value="1"/>
</dbReference>
<comment type="similarity">
    <text evidence="1">Belongs to the histidine acid phosphatase family.</text>
</comment>
<dbReference type="AlphaFoldDB" id="A0A9Q5I079"/>
<proteinExistence type="inferred from homology"/>
<dbReference type="InterPro" id="IPR033379">
    <property type="entry name" value="Acid_Pase_AS"/>
</dbReference>
<dbReference type="PANTHER" id="PTHR11567">
    <property type="entry name" value="ACID PHOSPHATASE-RELATED"/>
    <property type="match status" value="1"/>
</dbReference>
<dbReference type="InterPro" id="IPR000560">
    <property type="entry name" value="His_Pase_clade-2"/>
</dbReference>
<dbReference type="Gene3D" id="3.40.50.1240">
    <property type="entry name" value="Phosphoglycerate mutase-like"/>
    <property type="match status" value="1"/>
</dbReference>
<evidence type="ECO:0000313" key="3">
    <source>
        <dbReference type="EMBL" id="OCB89129.1"/>
    </source>
</evidence>
<dbReference type="SUPFAM" id="SSF53254">
    <property type="entry name" value="Phosphoglycerate mutase-like"/>
    <property type="match status" value="1"/>
</dbReference>
<dbReference type="InterPro" id="IPR029033">
    <property type="entry name" value="His_PPase_superfam"/>
</dbReference>
<sequence>MTSSSGPSSYGLYPPQEALDVAGYPIPPSDLALEQVHVYIRHGERTPVRVRMSDPPASIPARWALCRTARQAHAPVATFGEAVRDSPRASDGIDFLPIKRIVESADGSVIDGECLLGDLTDLGRRSTHNFGRALRKLYVEKLGFLPDTLSDVSEGYFRWVDFPTSVPSGAKHPVRSTNMPRTIESLHQVIHGLYPRSKLAHGLVPQIRVRNGIEDDIIPNSYSCPRLEQLLINFAKAAAAAYNHTLEPLDEKLSKYIGGRPVRVDGQPRASGIMDTIRASKAHGIKVPPEFQDERIVGLIEKAVVTEWFADKTEEPRRLGMGRLLDDLSRKMSLKVSQASASQTASATKGSITQIPPPKILVYSTHDTALAALLSTLDVFDEQYVNPAPLTDRQSELGGLIGHRWPPFTSSVTFELFKKTRDAEDNQASYLQTVLSTLSPFKKLPKPSQHCTFKRPPLSLWITFLTPLFTNSVDKVVRVRYKNQNLSLPFCSSQGKHMEGHPEFCTLAAFQERIRELVPADWETACAARPTSS</sequence>
<name>A0A9Q5I079_SANBA</name>
<evidence type="ECO:0000256" key="2">
    <source>
        <dbReference type="ARBA" id="ARBA00022801"/>
    </source>
</evidence>
<protein>
    <submittedName>
        <fullName evidence="3">Phosphoglycerate mutase-like protein</fullName>
    </submittedName>
</protein>
<accession>A0A9Q5I079</accession>
<dbReference type="Pfam" id="PF00328">
    <property type="entry name" value="His_Phos_2"/>
    <property type="match status" value="1"/>
</dbReference>
<evidence type="ECO:0000313" key="4">
    <source>
        <dbReference type="Proteomes" id="UP000757232"/>
    </source>
</evidence>
<dbReference type="PANTHER" id="PTHR11567:SF110">
    <property type="entry name" value="2-PHOSPHOXYLOSE PHOSPHATASE 1"/>
    <property type="match status" value="1"/>
</dbReference>
<comment type="caution">
    <text evidence="3">The sequence shown here is derived from an EMBL/GenBank/DDBJ whole genome shotgun (WGS) entry which is preliminary data.</text>
</comment>
<dbReference type="CDD" id="cd07061">
    <property type="entry name" value="HP_HAP_like"/>
    <property type="match status" value="1"/>
</dbReference>
<evidence type="ECO:0000256" key="1">
    <source>
        <dbReference type="ARBA" id="ARBA00005375"/>
    </source>
</evidence>
<organism evidence="3 4">
    <name type="scientific">Sanghuangporus baumii</name>
    <name type="common">Phellinus baumii</name>
    <dbReference type="NCBI Taxonomy" id="108892"/>
    <lineage>
        <taxon>Eukaryota</taxon>
        <taxon>Fungi</taxon>
        <taxon>Dikarya</taxon>
        <taxon>Basidiomycota</taxon>
        <taxon>Agaricomycotina</taxon>
        <taxon>Agaricomycetes</taxon>
        <taxon>Hymenochaetales</taxon>
        <taxon>Hymenochaetaceae</taxon>
        <taxon>Sanghuangporus</taxon>
    </lineage>
</organism>
<dbReference type="GO" id="GO:0016791">
    <property type="term" value="F:phosphatase activity"/>
    <property type="evidence" value="ECO:0007669"/>
    <property type="project" value="TreeGrafter"/>
</dbReference>
<reference evidence="3" key="1">
    <citation type="submission" date="2016-06" db="EMBL/GenBank/DDBJ databases">
        <title>Draft Genome sequence of the fungus Inonotus baumii.</title>
        <authorList>
            <person name="Zhu H."/>
            <person name="Lin W."/>
        </authorList>
    </citation>
    <scope>NUCLEOTIDE SEQUENCE</scope>
    <source>
        <strain evidence="3">821</strain>
    </source>
</reference>
<dbReference type="Proteomes" id="UP000757232">
    <property type="component" value="Unassembled WGS sequence"/>
</dbReference>
<dbReference type="EMBL" id="LNZH02000164">
    <property type="protein sequence ID" value="OCB89129.1"/>
    <property type="molecule type" value="Genomic_DNA"/>
</dbReference>